<dbReference type="EMBL" id="PFWZ01000027">
    <property type="protein sequence ID" value="PJA41153.1"/>
    <property type="molecule type" value="Genomic_DNA"/>
</dbReference>
<evidence type="ECO:0000313" key="1">
    <source>
        <dbReference type="EMBL" id="PJA41153.1"/>
    </source>
</evidence>
<dbReference type="Proteomes" id="UP000231195">
    <property type="component" value="Unassembled WGS sequence"/>
</dbReference>
<organism evidence="1 2">
    <name type="scientific">candidate division WWE3 bacterium CG_4_9_14_3_um_filter_39_7</name>
    <dbReference type="NCBI Taxonomy" id="1975080"/>
    <lineage>
        <taxon>Bacteria</taxon>
        <taxon>Katanobacteria</taxon>
    </lineage>
</organism>
<dbReference type="AlphaFoldDB" id="A0A2M7X4Q7"/>
<sequence>MNYLKLEQYYIDRYDLITIKDCLDVVNLYRDLYKKKDSDEKLQKIPPEEIEKGFGHFLNWHLVSKKANWYQRKTATVQEWMENDRIKQERLDNTDPPTDVHCTDCKIEMKLGNFKHLMDHLGDNESKVLFFFDCPKCNKRKGVYDDGEEHIFEPSLCPECGSEMEVSSTKCQSCNYQEIEEYDWELKKREREDQEKNDQVLLDTYRSEFCFSNKEGQECVDLFEALEVANVVREEVISKYDNPIYELASQLKKIKIADVEKVLTKALSKAKFDKLALNKPQIGQYVDVSFSVQDTDTTRSERISQKDLIRVINEALKQTNWRMVINSVAYRLGFLTGQLIGYESEEDLLKLVGKQNKPKLNTKIDPKTRNKYSHHNVVQLARMLGEHEGIENVRKRRLKNEPDGFFLQENEGPYSCGICGENHYGNKIWWNLDGLQCANCRLNIQKGVIPPLECRYDKDKSYFLDWEIKPKYGVHPATTAKLRRQGILVGRDLKNTTGSTYCTVYLKNENQRFLTKHRPK</sequence>
<evidence type="ECO:0000313" key="2">
    <source>
        <dbReference type="Proteomes" id="UP000231195"/>
    </source>
</evidence>
<accession>A0A2M7X4Q7</accession>
<comment type="caution">
    <text evidence="1">The sequence shown here is derived from an EMBL/GenBank/DDBJ whole genome shotgun (WGS) entry which is preliminary data.</text>
</comment>
<gene>
    <name evidence="1" type="ORF">CO179_00495</name>
</gene>
<reference evidence="2" key="1">
    <citation type="submission" date="2017-09" db="EMBL/GenBank/DDBJ databases">
        <title>Depth-based differentiation of microbial function through sediment-hosted aquifers and enrichment of novel symbionts in the deep terrestrial subsurface.</title>
        <authorList>
            <person name="Probst A.J."/>
            <person name="Ladd B."/>
            <person name="Jarett J.K."/>
            <person name="Geller-Mcgrath D.E."/>
            <person name="Sieber C.M.K."/>
            <person name="Emerson J.B."/>
            <person name="Anantharaman K."/>
            <person name="Thomas B.C."/>
            <person name="Malmstrom R."/>
            <person name="Stieglmeier M."/>
            <person name="Klingl A."/>
            <person name="Woyke T."/>
            <person name="Ryan C.M."/>
            <person name="Banfield J.F."/>
        </authorList>
    </citation>
    <scope>NUCLEOTIDE SEQUENCE [LARGE SCALE GENOMIC DNA]</scope>
</reference>
<protein>
    <submittedName>
        <fullName evidence="1">Uncharacterized protein</fullName>
    </submittedName>
</protein>
<proteinExistence type="predicted"/>
<name>A0A2M7X4Q7_UNCKA</name>